<reference evidence="2" key="1">
    <citation type="submission" date="2021-06" db="EMBL/GenBank/DDBJ databases">
        <authorList>
            <person name="Hodson N. C."/>
            <person name="Mongue J. A."/>
            <person name="Jaron S. K."/>
        </authorList>
    </citation>
    <scope>NUCLEOTIDE SEQUENCE</scope>
</reference>
<feature type="transmembrane region" description="Helical" evidence="1">
    <location>
        <begin position="18"/>
        <end position="36"/>
    </location>
</feature>
<protein>
    <submittedName>
        <fullName evidence="2">Uncharacterized protein</fullName>
    </submittedName>
</protein>
<organism evidence="2 3">
    <name type="scientific">Allacma fusca</name>
    <dbReference type="NCBI Taxonomy" id="39272"/>
    <lineage>
        <taxon>Eukaryota</taxon>
        <taxon>Metazoa</taxon>
        <taxon>Ecdysozoa</taxon>
        <taxon>Arthropoda</taxon>
        <taxon>Hexapoda</taxon>
        <taxon>Collembola</taxon>
        <taxon>Symphypleona</taxon>
        <taxon>Sminthuridae</taxon>
        <taxon>Allacma</taxon>
    </lineage>
</organism>
<name>A0A8J2KF13_9HEXA</name>
<proteinExistence type="predicted"/>
<keyword evidence="3" id="KW-1185">Reference proteome</keyword>
<keyword evidence="1" id="KW-0812">Transmembrane</keyword>
<keyword evidence="1" id="KW-1133">Transmembrane helix</keyword>
<accession>A0A8J2KF13</accession>
<evidence type="ECO:0000313" key="3">
    <source>
        <dbReference type="Proteomes" id="UP000708208"/>
    </source>
</evidence>
<dbReference type="EMBL" id="CAJVCH010292232">
    <property type="protein sequence ID" value="CAG7785250.1"/>
    <property type="molecule type" value="Genomic_DNA"/>
</dbReference>
<gene>
    <name evidence="2" type="ORF">AFUS01_LOCUS23883</name>
</gene>
<dbReference type="AlphaFoldDB" id="A0A8J2KF13"/>
<comment type="caution">
    <text evidence="2">The sequence shown here is derived from an EMBL/GenBank/DDBJ whole genome shotgun (WGS) entry which is preliminary data.</text>
</comment>
<feature type="non-terminal residue" evidence="2">
    <location>
        <position position="1"/>
    </location>
</feature>
<sequence length="39" mass="4282">SVGIVVGEECKCFTNSNLIGYILHIFGTVHLILFILSCQ</sequence>
<evidence type="ECO:0000256" key="1">
    <source>
        <dbReference type="SAM" id="Phobius"/>
    </source>
</evidence>
<keyword evidence="1" id="KW-0472">Membrane</keyword>
<dbReference type="Proteomes" id="UP000708208">
    <property type="component" value="Unassembled WGS sequence"/>
</dbReference>
<evidence type="ECO:0000313" key="2">
    <source>
        <dbReference type="EMBL" id="CAG7785250.1"/>
    </source>
</evidence>